<dbReference type="InterPro" id="IPR009057">
    <property type="entry name" value="Homeodomain-like_sf"/>
</dbReference>
<evidence type="ECO:0000256" key="4">
    <source>
        <dbReference type="PROSITE-ProRule" id="PRU00335"/>
    </source>
</evidence>
<dbReference type="SUPFAM" id="SSF46689">
    <property type="entry name" value="Homeodomain-like"/>
    <property type="match status" value="1"/>
</dbReference>
<evidence type="ECO:0000313" key="6">
    <source>
        <dbReference type="EMBL" id="GAA2439068.1"/>
    </source>
</evidence>
<keyword evidence="1" id="KW-0805">Transcription regulation</keyword>
<keyword evidence="3" id="KW-0804">Transcription</keyword>
<evidence type="ECO:0000256" key="2">
    <source>
        <dbReference type="ARBA" id="ARBA00023125"/>
    </source>
</evidence>
<dbReference type="InterPro" id="IPR011075">
    <property type="entry name" value="TetR_C"/>
</dbReference>
<evidence type="ECO:0000256" key="3">
    <source>
        <dbReference type="ARBA" id="ARBA00023163"/>
    </source>
</evidence>
<dbReference type="Pfam" id="PF00440">
    <property type="entry name" value="TetR_N"/>
    <property type="match status" value="1"/>
</dbReference>
<evidence type="ECO:0000259" key="5">
    <source>
        <dbReference type="PROSITE" id="PS50977"/>
    </source>
</evidence>
<dbReference type="RefSeq" id="WP_344593865.1">
    <property type="nucleotide sequence ID" value="NZ_BAAARW010000023.1"/>
</dbReference>
<dbReference type="InterPro" id="IPR036271">
    <property type="entry name" value="Tet_transcr_reg_TetR-rel_C_sf"/>
</dbReference>
<dbReference type="Pfam" id="PF16859">
    <property type="entry name" value="TetR_C_11"/>
    <property type="match status" value="1"/>
</dbReference>
<protein>
    <submittedName>
        <fullName evidence="6">TetR/AcrR family transcriptional regulator</fullName>
    </submittedName>
</protein>
<keyword evidence="7" id="KW-1185">Reference proteome</keyword>
<evidence type="ECO:0000256" key="1">
    <source>
        <dbReference type="ARBA" id="ARBA00023015"/>
    </source>
</evidence>
<name>A0ABN3JSC9_9ACTN</name>
<evidence type="ECO:0000313" key="7">
    <source>
        <dbReference type="Proteomes" id="UP001501231"/>
    </source>
</evidence>
<reference evidence="6 7" key="1">
    <citation type="journal article" date="2019" name="Int. J. Syst. Evol. Microbiol.">
        <title>The Global Catalogue of Microorganisms (GCM) 10K type strain sequencing project: providing services to taxonomists for standard genome sequencing and annotation.</title>
        <authorList>
            <consortium name="The Broad Institute Genomics Platform"/>
            <consortium name="The Broad Institute Genome Sequencing Center for Infectious Disease"/>
            <person name="Wu L."/>
            <person name="Ma J."/>
        </authorList>
    </citation>
    <scope>NUCLEOTIDE SEQUENCE [LARGE SCALE GENOMIC DNA]</scope>
    <source>
        <strain evidence="6 7">JCM 3325</strain>
    </source>
</reference>
<dbReference type="PANTHER" id="PTHR30055:SF148">
    <property type="entry name" value="TETR-FAMILY TRANSCRIPTIONAL REGULATOR"/>
    <property type="match status" value="1"/>
</dbReference>
<dbReference type="Gene3D" id="1.10.10.60">
    <property type="entry name" value="Homeodomain-like"/>
    <property type="match status" value="1"/>
</dbReference>
<dbReference type="Proteomes" id="UP001501231">
    <property type="component" value="Unassembled WGS sequence"/>
</dbReference>
<keyword evidence="2 4" id="KW-0238">DNA-binding</keyword>
<sequence length="196" mass="21889">MSPDPTRRSERSRQAILTATRELLFDVGYGNLTIEGIAHRAGVGKQTIYRWWPSKGAVMFESLVPADGPDAALPDTGDVEADLRTVLRAVVEQFNTPHLERMTRALAIEVHNDPVLGREMVERLLQPQLELTKERLRAAQRTGELAADLDLQVAVELLFGPVFHRWMLRTAPLTPEYADTVASMAVAAMRPQPARR</sequence>
<dbReference type="PRINTS" id="PR00455">
    <property type="entry name" value="HTHTETR"/>
</dbReference>
<dbReference type="PANTHER" id="PTHR30055">
    <property type="entry name" value="HTH-TYPE TRANSCRIPTIONAL REGULATOR RUTR"/>
    <property type="match status" value="1"/>
</dbReference>
<feature type="DNA-binding region" description="H-T-H motif" evidence="4">
    <location>
        <begin position="33"/>
        <end position="52"/>
    </location>
</feature>
<dbReference type="PROSITE" id="PS50977">
    <property type="entry name" value="HTH_TETR_2"/>
    <property type="match status" value="1"/>
</dbReference>
<accession>A0ABN3JSC9</accession>
<dbReference type="Gene3D" id="1.10.357.10">
    <property type="entry name" value="Tetracycline Repressor, domain 2"/>
    <property type="match status" value="1"/>
</dbReference>
<dbReference type="InterPro" id="IPR001647">
    <property type="entry name" value="HTH_TetR"/>
</dbReference>
<proteinExistence type="predicted"/>
<dbReference type="EMBL" id="BAAARW010000023">
    <property type="protein sequence ID" value="GAA2439068.1"/>
    <property type="molecule type" value="Genomic_DNA"/>
</dbReference>
<dbReference type="InterPro" id="IPR050109">
    <property type="entry name" value="HTH-type_TetR-like_transc_reg"/>
</dbReference>
<organism evidence="6 7">
    <name type="scientific">Actinomadura vinacea</name>
    <dbReference type="NCBI Taxonomy" id="115336"/>
    <lineage>
        <taxon>Bacteria</taxon>
        <taxon>Bacillati</taxon>
        <taxon>Actinomycetota</taxon>
        <taxon>Actinomycetes</taxon>
        <taxon>Streptosporangiales</taxon>
        <taxon>Thermomonosporaceae</taxon>
        <taxon>Actinomadura</taxon>
    </lineage>
</organism>
<dbReference type="SUPFAM" id="SSF48498">
    <property type="entry name" value="Tetracyclin repressor-like, C-terminal domain"/>
    <property type="match status" value="1"/>
</dbReference>
<feature type="domain" description="HTH tetR-type" evidence="5">
    <location>
        <begin position="10"/>
        <end position="70"/>
    </location>
</feature>
<comment type="caution">
    <text evidence="6">The sequence shown here is derived from an EMBL/GenBank/DDBJ whole genome shotgun (WGS) entry which is preliminary data.</text>
</comment>
<gene>
    <name evidence="6" type="ORF">GCM10010191_62980</name>
</gene>